<keyword evidence="1" id="KW-0472">Membrane</keyword>
<dbReference type="AlphaFoldDB" id="A0A9X0WKK2"/>
<feature type="transmembrane region" description="Helical" evidence="1">
    <location>
        <begin position="115"/>
        <end position="135"/>
    </location>
</feature>
<evidence type="ECO:0000313" key="3">
    <source>
        <dbReference type="Proteomes" id="UP001138802"/>
    </source>
</evidence>
<evidence type="ECO:0000313" key="2">
    <source>
        <dbReference type="EMBL" id="MBK1646089.1"/>
    </source>
</evidence>
<dbReference type="EMBL" id="NRSD01000019">
    <property type="protein sequence ID" value="MBK1646089.1"/>
    <property type="molecule type" value="Genomic_DNA"/>
</dbReference>
<keyword evidence="3" id="KW-1185">Reference proteome</keyword>
<reference evidence="2 3" key="1">
    <citation type="journal article" date="2020" name="Microorganisms">
        <title>Osmotic Adaptation and Compatible Solute Biosynthesis of Phototrophic Bacteria as Revealed from Genome Analyses.</title>
        <authorList>
            <person name="Imhoff J.F."/>
            <person name="Rahn T."/>
            <person name="Kunzel S."/>
            <person name="Keller A."/>
            <person name="Neulinger S.C."/>
        </authorList>
    </citation>
    <scope>NUCLEOTIDE SEQUENCE [LARGE SCALE GENOMIC DNA]</scope>
    <source>
        <strain evidence="2 3">DSM 21303</strain>
    </source>
</reference>
<keyword evidence="1" id="KW-0812">Transmembrane</keyword>
<dbReference type="RefSeq" id="WP_200388903.1">
    <property type="nucleotide sequence ID" value="NZ_NRSD01000019.1"/>
</dbReference>
<name>A0A9X0WKK2_9GAMM</name>
<keyword evidence="1" id="KW-1133">Transmembrane helix</keyword>
<feature type="transmembrane region" description="Helical" evidence="1">
    <location>
        <begin position="83"/>
        <end position="109"/>
    </location>
</feature>
<accession>A0A9X0WKK2</accession>
<proteinExistence type="predicted"/>
<comment type="caution">
    <text evidence="2">The sequence shown here is derived from an EMBL/GenBank/DDBJ whole genome shotgun (WGS) entry which is preliminary data.</text>
</comment>
<evidence type="ECO:0000256" key="1">
    <source>
        <dbReference type="SAM" id="Phobius"/>
    </source>
</evidence>
<sequence length="140" mass="15651">MTEREQTTDQPAIVRAFMQAKPAEQHLLLEWSRGFTAIRLSERGGGEKLTAFLALTRERRAAWPLVKLLGRALRILLWDARSWTFRLGVGSLLVVFVGFGPSAAALIPLVEGIRLPLWILVGGVAVLLGVLIDLIRKQWR</sequence>
<organism evidence="2 3">
    <name type="scientific">Thiocapsa imhoffii</name>
    <dbReference type="NCBI Taxonomy" id="382777"/>
    <lineage>
        <taxon>Bacteria</taxon>
        <taxon>Pseudomonadati</taxon>
        <taxon>Pseudomonadota</taxon>
        <taxon>Gammaproteobacteria</taxon>
        <taxon>Chromatiales</taxon>
        <taxon>Chromatiaceae</taxon>
        <taxon>Thiocapsa</taxon>
    </lineage>
</organism>
<gene>
    <name evidence="2" type="ORF">CKO25_15825</name>
</gene>
<protein>
    <submittedName>
        <fullName evidence="2">Uncharacterized protein</fullName>
    </submittedName>
</protein>
<dbReference type="Proteomes" id="UP001138802">
    <property type="component" value="Unassembled WGS sequence"/>
</dbReference>